<feature type="chain" id="PRO_5009314168" evidence="1">
    <location>
        <begin position="17"/>
        <end position="149"/>
    </location>
</feature>
<proteinExistence type="predicted"/>
<evidence type="ECO:0000313" key="3">
    <source>
        <dbReference type="WBParaSite" id="L893_g32066.t1"/>
    </source>
</evidence>
<organism evidence="2 3">
    <name type="scientific">Steinernema glaseri</name>
    <dbReference type="NCBI Taxonomy" id="37863"/>
    <lineage>
        <taxon>Eukaryota</taxon>
        <taxon>Metazoa</taxon>
        <taxon>Ecdysozoa</taxon>
        <taxon>Nematoda</taxon>
        <taxon>Chromadorea</taxon>
        <taxon>Rhabditida</taxon>
        <taxon>Tylenchina</taxon>
        <taxon>Panagrolaimomorpha</taxon>
        <taxon>Strongyloidoidea</taxon>
        <taxon>Steinernematidae</taxon>
        <taxon>Steinernema</taxon>
    </lineage>
</organism>
<keyword evidence="1" id="KW-0732">Signal</keyword>
<dbReference type="WBParaSite" id="L893_g32066.t1">
    <property type="protein sequence ID" value="L893_g32066.t1"/>
    <property type="gene ID" value="L893_g32066"/>
</dbReference>
<name>A0A1I8A1H9_9BILA</name>
<dbReference type="Proteomes" id="UP000095287">
    <property type="component" value="Unplaced"/>
</dbReference>
<sequence>MKVLILLLVLLAKTSALSYFQQDGFDENNFFVDPSWTEPGFLSVRFNSTLGVRGFVKIAGTMFHSGKRPMDDPKLDIVFGRHEGSWAYALQVNISSERAARITRGTGREMDPKRFFIDRGSDFVLHFRFLNSVVQIYLDYKPVAEAPIE</sequence>
<keyword evidence="2" id="KW-1185">Reference proteome</keyword>
<feature type="signal peptide" evidence="1">
    <location>
        <begin position="1"/>
        <end position="16"/>
    </location>
</feature>
<accession>A0A1I8A1H9</accession>
<evidence type="ECO:0000256" key="1">
    <source>
        <dbReference type="SAM" id="SignalP"/>
    </source>
</evidence>
<reference evidence="3" key="1">
    <citation type="submission" date="2016-11" db="UniProtKB">
        <authorList>
            <consortium name="WormBaseParasite"/>
        </authorList>
    </citation>
    <scope>IDENTIFICATION</scope>
</reference>
<protein>
    <submittedName>
        <fullName evidence="3">Galectin</fullName>
    </submittedName>
</protein>
<evidence type="ECO:0000313" key="2">
    <source>
        <dbReference type="Proteomes" id="UP000095287"/>
    </source>
</evidence>
<dbReference type="AlphaFoldDB" id="A0A1I8A1H9"/>